<dbReference type="SUPFAM" id="SSF48371">
    <property type="entry name" value="ARM repeat"/>
    <property type="match status" value="1"/>
</dbReference>
<protein>
    <recommendedName>
        <fullName evidence="3">Kinesin-associated protein 3</fullName>
    </recommendedName>
</protein>
<evidence type="ECO:0000313" key="1">
    <source>
        <dbReference type="EnsemblMetazoa" id="CapteP219515"/>
    </source>
</evidence>
<organism evidence="1 2">
    <name type="scientific">Capitella teleta</name>
    <name type="common">Polychaete worm</name>
    <dbReference type="NCBI Taxonomy" id="283909"/>
    <lineage>
        <taxon>Eukaryota</taxon>
        <taxon>Metazoa</taxon>
        <taxon>Spiralia</taxon>
        <taxon>Lophotrochozoa</taxon>
        <taxon>Annelida</taxon>
        <taxon>Polychaeta</taxon>
        <taxon>Sedentaria</taxon>
        <taxon>Scolecida</taxon>
        <taxon>Capitellidae</taxon>
        <taxon>Capitella</taxon>
    </lineage>
</organism>
<dbReference type="PANTHER" id="PTHR15605">
    <property type="entry name" value="KINESIN-ASSOCIATED PROTEINS"/>
    <property type="match status" value="1"/>
</dbReference>
<dbReference type="SMART" id="SM00185">
    <property type="entry name" value="ARM"/>
    <property type="match status" value="3"/>
</dbReference>
<dbReference type="InterPro" id="IPR016024">
    <property type="entry name" value="ARM-type_fold"/>
</dbReference>
<accession>X2APN8</accession>
<sequence>MLGERKECQKIIRVKTLNEKTNVKALAKEIIEKCKLIHPSKILEVEQLLYYLQTRRDNAPATKGKGQMTGKLNEPGFEGTEIDEVANINEVDVYLELLYEDIPEKIRGTALVLQLARNPDNLEELFQNETVVGALARVLRDDWKKNTELATNIIYIFFCFSSFSQFHGVISHFKIGSLCMGIIEHELKKYDLWLQELDKKRKSHILNLYMLKYENASLKKAFDKAKKMFGSLVRKQDQLLRVSYYLLLNLAEDLKVEVKMRNKSVVSLLLRSLDRDNFELLILVVSFLKKLSIFVENKNEMADLGIVEKLVKLVPCDHEDLLNISLRLLLNLSFDSVLRNKMVKVGMLPKLVQLLGNENHCLIVLCILYHISMDEKAKSFFAYTECIPTIMKMLLESGSGNRDEIEPELEVMALCINLASNKRCAQLICEGNGLRLLMKRAFKFRDPLLMKMIRNISQHEGPSKALFIDYISDLANAIKTEESEDFKLECVGILGNLTIPDLDYELLLKEYDLVPWIKHKLMPGSAEDDLVLEVVILVGTVCNDDACAKMLANIKQEDDEMVLQIVYVFYQMIFHESTREVIIKQTQAPAYLIDLMHDKNTEIRKMCDNTLDIISEYDDEWAKKIQLEKFRWHNSQWLDMVESRQGEGMDEEGYMYPEEPGFGGYIQDSDILDQPELFYSGAPELFEAEDHELHYGYDPRMMDGSPEYMDEQAAMYDASQDYMAQQSFMAGRGGGPPPPGFGEYDPYDRPESNVGFVMDGQPIDEYGRPLNPYSQMEYTNGNMNDEYHYRYGYDSK</sequence>
<keyword evidence="2" id="KW-1185">Reference proteome</keyword>
<name>X2APN8_CAPTE</name>
<dbReference type="AlphaFoldDB" id="X2APN8"/>
<dbReference type="PANTHER" id="PTHR15605:SF2">
    <property type="entry name" value="KINESIN-ASSOCIATED PROTEIN 3"/>
    <property type="match status" value="1"/>
</dbReference>
<reference evidence="2" key="2">
    <citation type="journal article" date="2013" name="Nature">
        <title>Insights into bilaterian evolution from three spiralian genomes.</title>
        <authorList>
            <person name="Simakov O."/>
            <person name="Marletaz F."/>
            <person name="Cho S.J."/>
            <person name="Edsinger-Gonzales E."/>
            <person name="Havlak P."/>
            <person name="Hellsten U."/>
            <person name="Kuo D.H."/>
            <person name="Larsson T."/>
            <person name="Lv J."/>
            <person name="Arendt D."/>
            <person name="Savage R."/>
            <person name="Osoegawa K."/>
            <person name="de Jong P."/>
            <person name="Grimwood J."/>
            <person name="Chapman J.A."/>
            <person name="Shapiro H."/>
            <person name="Aerts A."/>
            <person name="Otillar R.P."/>
            <person name="Terry A.Y."/>
            <person name="Boore J.L."/>
            <person name="Grigoriev I.V."/>
            <person name="Lindberg D.R."/>
            <person name="Seaver E.C."/>
            <person name="Weisblat D.A."/>
            <person name="Putnam N.H."/>
            <person name="Rokhsar D.S."/>
        </authorList>
    </citation>
    <scope>NUCLEOTIDE SEQUENCE</scope>
    <source>
        <strain evidence="2">I ESC-2004</strain>
    </source>
</reference>
<dbReference type="GO" id="GO:0007018">
    <property type="term" value="P:microtubule-based movement"/>
    <property type="evidence" value="ECO:0007669"/>
    <property type="project" value="TreeGrafter"/>
</dbReference>
<dbReference type="InterPro" id="IPR000225">
    <property type="entry name" value="Armadillo"/>
</dbReference>
<dbReference type="Gene3D" id="1.25.10.10">
    <property type="entry name" value="Leucine-rich Repeat Variant"/>
    <property type="match status" value="1"/>
</dbReference>
<dbReference type="Proteomes" id="UP000014760">
    <property type="component" value="Unassembled WGS sequence"/>
</dbReference>
<proteinExistence type="predicted"/>
<reference evidence="1" key="3">
    <citation type="submission" date="2015-06" db="UniProtKB">
        <authorList>
            <consortium name="EnsemblMetazoa"/>
        </authorList>
    </citation>
    <scope>IDENTIFICATION</scope>
</reference>
<dbReference type="OrthoDB" id="10265679at2759"/>
<dbReference type="GO" id="GO:0044782">
    <property type="term" value="P:cilium organization"/>
    <property type="evidence" value="ECO:0007669"/>
    <property type="project" value="TreeGrafter"/>
</dbReference>
<evidence type="ECO:0000313" key="2">
    <source>
        <dbReference type="Proteomes" id="UP000014760"/>
    </source>
</evidence>
<dbReference type="OMA" id="MYELNIV"/>
<dbReference type="Pfam" id="PF05804">
    <property type="entry name" value="KAP"/>
    <property type="match status" value="1"/>
</dbReference>
<dbReference type="EnsemblMetazoa" id="CapteT219515">
    <property type="protein sequence ID" value="CapteP219515"/>
    <property type="gene ID" value="CapteG219515"/>
</dbReference>
<dbReference type="GO" id="GO:0016939">
    <property type="term" value="C:kinesin II complex"/>
    <property type="evidence" value="ECO:0007669"/>
    <property type="project" value="TreeGrafter"/>
</dbReference>
<dbReference type="InterPro" id="IPR008658">
    <property type="entry name" value="KAP3"/>
</dbReference>
<reference evidence="2" key="1">
    <citation type="submission" date="2012-12" db="EMBL/GenBank/DDBJ databases">
        <authorList>
            <person name="Hellsten U."/>
            <person name="Grimwood J."/>
            <person name="Chapman J.A."/>
            <person name="Shapiro H."/>
            <person name="Aerts A."/>
            <person name="Otillar R.P."/>
            <person name="Terry A.Y."/>
            <person name="Boore J.L."/>
            <person name="Simakov O."/>
            <person name="Marletaz F."/>
            <person name="Cho S.-J."/>
            <person name="Edsinger-Gonzales E."/>
            <person name="Havlak P."/>
            <person name="Kuo D.-H."/>
            <person name="Larsson T."/>
            <person name="Lv J."/>
            <person name="Arendt D."/>
            <person name="Savage R."/>
            <person name="Osoegawa K."/>
            <person name="de Jong P."/>
            <person name="Lindberg D.R."/>
            <person name="Seaver E.C."/>
            <person name="Weisblat D.A."/>
            <person name="Putnam N.H."/>
            <person name="Grigoriev I.V."/>
            <person name="Rokhsar D.S."/>
        </authorList>
    </citation>
    <scope>NUCLEOTIDE SEQUENCE</scope>
    <source>
        <strain evidence="2">I ESC-2004</strain>
    </source>
</reference>
<dbReference type="SMART" id="SM01297">
    <property type="entry name" value="KAP"/>
    <property type="match status" value="1"/>
</dbReference>
<dbReference type="InterPro" id="IPR011989">
    <property type="entry name" value="ARM-like"/>
</dbReference>
<dbReference type="EMBL" id="AMQN01000136">
    <property type="status" value="NOT_ANNOTATED_CDS"/>
    <property type="molecule type" value="Genomic_DNA"/>
</dbReference>
<dbReference type="GO" id="GO:0019894">
    <property type="term" value="F:kinesin binding"/>
    <property type="evidence" value="ECO:0007669"/>
    <property type="project" value="InterPro"/>
</dbReference>
<dbReference type="GO" id="GO:0035869">
    <property type="term" value="C:ciliary transition zone"/>
    <property type="evidence" value="ECO:0007669"/>
    <property type="project" value="TreeGrafter"/>
</dbReference>
<dbReference type="HOGENOM" id="CLU_009879_1_0_1"/>
<dbReference type="GO" id="GO:0005930">
    <property type="term" value="C:axoneme"/>
    <property type="evidence" value="ECO:0007669"/>
    <property type="project" value="TreeGrafter"/>
</dbReference>
<evidence type="ECO:0008006" key="3">
    <source>
        <dbReference type="Google" id="ProtNLM"/>
    </source>
</evidence>